<feature type="transmembrane region" description="Helical" evidence="23">
    <location>
        <begin position="107"/>
        <end position="126"/>
    </location>
</feature>
<dbReference type="GO" id="GO:0034702">
    <property type="term" value="C:monoatomic ion channel complex"/>
    <property type="evidence" value="ECO:0007669"/>
    <property type="project" value="UniProtKB-KW"/>
</dbReference>
<proteinExistence type="inferred from homology"/>
<evidence type="ECO:0000256" key="5">
    <source>
        <dbReference type="ARBA" id="ARBA00022692"/>
    </source>
</evidence>
<evidence type="ECO:0000256" key="13">
    <source>
        <dbReference type="ARBA" id="ARBA00023157"/>
    </source>
</evidence>
<evidence type="ECO:0000256" key="3">
    <source>
        <dbReference type="ARBA" id="ARBA00022461"/>
    </source>
</evidence>
<evidence type="ECO:0000256" key="14">
    <source>
        <dbReference type="ARBA" id="ARBA00023180"/>
    </source>
</evidence>
<dbReference type="Proteomes" id="UP000678499">
    <property type="component" value="Unassembled WGS sequence"/>
</dbReference>
<keyword evidence="6" id="KW-0677">Repeat</keyword>
<dbReference type="FunFam" id="1.10.287.70:FF:000060">
    <property type="entry name" value="Sodium leak channel non-selective protein"/>
    <property type="match status" value="1"/>
</dbReference>
<feature type="transmembrane region" description="Helical" evidence="23">
    <location>
        <begin position="294"/>
        <end position="317"/>
    </location>
</feature>
<dbReference type="EMBL" id="OA882344">
    <property type="protein sequence ID" value="CAD7274822.1"/>
    <property type="molecule type" value="Genomic_DNA"/>
</dbReference>
<dbReference type="Gene3D" id="1.10.287.70">
    <property type="match status" value="4"/>
</dbReference>
<evidence type="ECO:0000256" key="9">
    <source>
        <dbReference type="ARBA" id="ARBA00023053"/>
    </source>
</evidence>
<dbReference type="PANTHER" id="PTHR46141:SF1">
    <property type="entry name" value="SODIUM LEAK CHANNEL NALCN"/>
    <property type="match status" value="1"/>
</dbReference>
<dbReference type="SUPFAM" id="SSF81324">
    <property type="entry name" value="Voltage-gated potassium channels"/>
    <property type="match status" value="4"/>
</dbReference>
<feature type="transmembrane region" description="Helical" evidence="23">
    <location>
        <begin position="504"/>
        <end position="532"/>
    </location>
</feature>
<dbReference type="Gene3D" id="1.10.238.10">
    <property type="entry name" value="EF-hand"/>
    <property type="match status" value="1"/>
</dbReference>
<keyword evidence="8 23" id="KW-1133">Transmembrane helix</keyword>
<feature type="transmembrane region" description="Helical" evidence="23">
    <location>
        <begin position="984"/>
        <end position="1003"/>
    </location>
</feature>
<feature type="transmembrane region" description="Helical" evidence="23">
    <location>
        <begin position="1310"/>
        <end position="1331"/>
    </location>
</feature>
<gene>
    <name evidence="25" type="ORF">NMOB1V02_LOCUS2643</name>
</gene>
<keyword evidence="3" id="KW-0894">Sodium channel</keyword>
<protein>
    <recommendedName>
        <fullName evidence="19">Sodium leak channel NALCN</fullName>
    </recommendedName>
    <alternativeName>
        <fullName evidence="20">Sodium leak channel non-selective protein</fullName>
    </alternativeName>
    <alternativeName>
        <fullName evidence="21">Voltage gated channel-like protein 1</fullName>
    </alternativeName>
</protein>
<feature type="domain" description="Ion transport" evidence="24">
    <location>
        <begin position="472"/>
        <end position="536"/>
    </location>
</feature>
<dbReference type="GO" id="GO:0032230">
    <property type="term" value="P:positive regulation of synaptic transmission, GABAergic"/>
    <property type="evidence" value="ECO:0007669"/>
    <property type="project" value="TreeGrafter"/>
</dbReference>
<feature type="transmembrane region" description="Helical" evidence="23">
    <location>
        <begin position="379"/>
        <end position="401"/>
    </location>
</feature>
<keyword evidence="26" id="KW-1185">Reference proteome</keyword>
<dbReference type="InterPro" id="IPR028823">
    <property type="entry name" value="NALCN"/>
</dbReference>
<feature type="transmembrane region" description="Helical" evidence="23">
    <location>
        <begin position="452"/>
        <end position="484"/>
    </location>
</feature>
<evidence type="ECO:0000256" key="4">
    <source>
        <dbReference type="ARBA" id="ARBA00022475"/>
    </source>
</evidence>
<keyword evidence="15" id="KW-0739">Sodium transport</keyword>
<dbReference type="FunFam" id="1.10.287.70:FF:000061">
    <property type="entry name" value="Sodium leak channel non-selective protein"/>
    <property type="match status" value="1"/>
</dbReference>
<dbReference type="PANTHER" id="PTHR46141">
    <property type="entry name" value="SODIUM LEAK CHANNEL NON-SELECTIVE PROTEIN"/>
    <property type="match status" value="1"/>
</dbReference>
<keyword evidence="11" id="KW-0406">Ion transport</keyword>
<comment type="subcellular location">
    <subcellularLocation>
        <location evidence="1">Cell membrane</location>
        <topology evidence="1">Multi-pass membrane protein</topology>
    </subcellularLocation>
</comment>
<feature type="transmembrane region" description="Helical" evidence="23">
    <location>
        <begin position="1104"/>
        <end position="1127"/>
    </location>
</feature>
<dbReference type="EMBL" id="CAJPEX010000307">
    <property type="protein sequence ID" value="CAG0914974.1"/>
    <property type="molecule type" value="Genomic_DNA"/>
</dbReference>
<feature type="domain" description="Ion transport" evidence="24">
    <location>
        <begin position="381"/>
        <end position="463"/>
    </location>
</feature>
<dbReference type="InterPro" id="IPR005821">
    <property type="entry name" value="Ion_trans_dom"/>
</dbReference>
<evidence type="ECO:0000256" key="2">
    <source>
        <dbReference type="ARBA" id="ARBA00022448"/>
    </source>
</evidence>
<evidence type="ECO:0000259" key="24">
    <source>
        <dbReference type="Pfam" id="PF00520"/>
    </source>
</evidence>
<dbReference type="Gene3D" id="1.20.120.350">
    <property type="entry name" value="Voltage-gated potassium channels. Chain C"/>
    <property type="match status" value="3"/>
</dbReference>
<feature type="transmembrane region" description="Helical" evidence="23">
    <location>
        <begin position="1189"/>
        <end position="1205"/>
    </location>
</feature>
<reference evidence="25" key="1">
    <citation type="submission" date="2020-11" db="EMBL/GenBank/DDBJ databases">
        <authorList>
            <person name="Tran Van P."/>
        </authorList>
    </citation>
    <scope>NUCLEOTIDE SEQUENCE</scope>
</reference>
<sequence>MLSQKQGTRSGAEVMVDFGPDDYGGENIEIDWVNKQWVKRVLRLFALISLVSVCLNTPVTFVKYPSLEYATFCTDLLVTFIFTAEMMAKVHVRGLWKGENAYLRDRWCQFDGIMALFLWVSVLLQMLEITGLLEGYQYLRILRAPRPLIMIRFIRVFLKFSMPKARINMIFKRSSQQIYNVTLFFTFFMSLYGLLGVQFFGELRSHCVRMNTTATNVTVADLAIPDTYCSHDNGSGYQCPSGTECLRLELSRYMIGFNGFDEFCNLFTVYQAASQEAWTQLLYRTLDSLPTWRAMIYFVTLIFFLAWLVKNVFIAVITETFNEIRVQFKEMWGVRDHLVTQGTTQVLGGEGCAWKMVAVDDSCTRGHAPKIFVRILHSAGFHVLVMLALMANAMIAASIHFKHDGRPREDFYYKFYYIEMGFTGFFLLEALFKMWCLGVVSYMRRSVHKFELLLVIGTIVHLVPALYMSAITFFQAFMSMFQILTQEGWIDVMNETMLKTSPTIAPVVAIYFICYHLFVTLIVLSLFVAVILDNLELDEDIKKLKQMKAREQSVNINEKLPLRIRIFQKFPDSPQMIKLHKLSSDFPMPKVRDSFLRQFVDEYCDNMSGSLADLGSIIEEEAGLQPEIYHKTVPVKLLKLHDKSHSENADQKKLRIQDLLEDSSEQRLLLGDSGQIPVQGIARSTQSIYRRISKRVHRQSIRGSVRLKPALEHLKENGFLGGRITDGSGGGGLYSRHGAWASGPNTATPNMHRRTAAGTTEATPTAAADFDIKMLQAKRQQAEMRRSQREEDLRENHPLFDTPLFAVGRESKFRRMCQRIVYARFTVFQKDPVTGKELKIKYKRLYNLLGLMTYLDWAIFLITILSCVSMVCERPDYRIVENPSLQVAEYAYVVFTSVELVLKILADGLFFTPKALIRDFGGILDIFIYVVSLTFIIWQPRQVPSASGAQLLMMLRCLRPLRIFSLVPHMRKVVAELCRGFKEIVLVSVLLIVLIFIFASYGVQLFGGRLARCNDPNILARESCKGIFFREVYVTKMKLPSDHGDVEPNVNPGFFVPRVWANPYRFNFDNIGNAMLALFEVLSFKGWLDIRDIILRQLGPLHAIYIHIYVFLGCMIGVTLFVGVVIANYSQNKGTALLTVDQRRWCDLKKRLKIAQPLHLPPRPEGRTKGRKFRTFVYDITQHIYFKRFIAFLVIMNSSLLFFSWREEEEHTVPLAWMSFGLNLMFVVEVVMKCIAFTPRGYWQSRRNRYDLFVTAMGVVWMVMHFMFGTDISHSFGFVVIILRFFTITGKHATLRMLMLTVVVSVYKSFFIIMGLFLLILTYGLIGNILFGNIRYMEGIHRLANFQTAPNGITMLFRIVTGEDWNKIMHNCMVQPPFCTHGQNYWETDCGHFTGALIYFCSFYVIITYIVLNLLVAIIMENFSLFYSSEEDALLSYADIRNFQNTWNVVDTNQRGMIPIRRVKFILRLLKGRLEVDLDRDRMLFKHMCYELERLRNGDDVTFHDVLNMLSYRSVDIRKSLQMEELLAREELEYIIEEEVAKQTIRNWLQNCLKRIRTKEQSSNLLAGLRATNEPILQSLQEDRLRAEKREMEKIEPEKPELDSRSKRKITIGRSDSIASSGGAPTGSAVRLRYLAASMMSEGSSASKSDRSSRFMSAGRRKSLRPTEGFDCFSGDFAWRKNSLSRVTKVMQEEAKDWSHRYKLLLRLLVGRKHRLSLLLKYRLQIASFTLDRKRLNIKDELLC</sequence>
<evidence type="ECO:0000256" key="8">
    <source>
        <dbReference type="ARBA" id="ARBA00022989"/>
    </source>
</evidence>
<keyword evidence="7" id="KW-0851">Voltage-gated channel</keyword>
<accession>A0A7R9BGP2</accession>
<feature type="domain" description="Ion transport" evidence="24">
    <location>
        <begin position="43"/>
        <end position="327"/>
    </location>
</feature>
<comment type="catalytic activity">
    <reaction evidence="17">
        <text>Na(+)(in) = Na(+)(out)</text>
        <dbReference type="Rhea" id="RHEA:34963"/>
        <dbReference type="ChEBI" id="CHEBI:29101"/>
    </reaction>
</comment>
<keyword evidence="16" id="KW-0407">Ion channel</keyword>
<evidence type="ECO:0000256" key="16">
    <source>
        <dbReference type="ARBA" id="ARBA00023303"/>
    </source>
</evidence>
<evidence type="ECO:0000256" key="7">
    <source>
        <dbReference type="ARBA" id="ARBA00022882"/>
    </source>
</evidence>
<feature type="transmembrane region" description="Helical" evidence="23">
    <location>
        <begin position="923"/>
        <end position="940"/>
    </location>
</feature>
<feature type="transmembrane region" description="Helical" evidence="23">
    <location>
        <begin position="845"/>
        <end position="871"/>
    </location>
</feature>
<keyword evidence="12 23" id="KW-0472">Membrane</keyword>
<evidence type="ECO:0000256" key="23">
    <source>
        <dbReference type="SAM" id="Phobius"/>
    </source>
</evidence>
<evidence type="ECO:0000313" key="26">
    <source>
        <dbReference type="Proteomes" id="UP000678499"/>
    </source>
</evidence>
<feature type="transmembrane region" description="Helical" evidence="23">
    <location>
        <begin position="1217"/>
        <end position="1238"/>
    </location>
</feature>
<evidence type="ECO:0000256" key="1">
    <source>
        <dbReference type="ARBA" id="ARBA00004651"/>
    </source>
</evidence>
<feature type="transmembrane region" description="Helical" evidence="23">
    <location>
        <begin position="421"/>
        <end position="440"/>
    </location>
</feature>
<feature type="transmembrane region" description="Helical" evidence="23">
    <location>
        <begin position="1250"/>
        <end position="1268"/>
    </location>
</feature>
<evidence type="ECO:0000256" key="20">
    <source>
        <dbReference type="ARBA" id="ARBA00081688"/>
    </source>
</evidence>
<evidence type="ECO:0000256" key="11">
    <source>
        <dbReference type="ARBA" id="ARBA00023065"/>
    </source>
</evidence>
<feature type="domain" description="Ion transport" evidence="24">
    <location>
        <begin position="853"/>
        <end position="1132"/>
    </location>
</feature>
<name>A0A7R9BGP2_9CRUS</name>
<keyword evidence="10" id="KW-0175">Coiled coil</keyword>
<evidence type="ECO:0000256" key="22">
    <source>
        <dbReference type="SAM" id="MobiDB-lite"/>
    </source>
</evidence>
<keyword evidence="4" id="KW-1003">Cell membrane</keyword>
<keyword evidence="14" id="KW-0325">Glycoprotein</keyword>
<evidence type="ECO:0000256" key="21">
    <source>
        <dbReference type="ARBA" id="ARBA00082498"/>
    </source>
</evidence>
<evidence type="ECO:0000256" key="6">
    <source>
        <dbReference type="ARBA" id="ARBA00022737"/>
    </source>
</evidence>
<feature type="region of interest" description="Disordered" evidence="22">
    <location>
        <begin position="1590"/>
        <end position="1626"/>
    </location>
</feature>
<dbReference type="FunFam" id="1.10.238.10:FF:000080">
    <property type="entry name" value="Sodium leak channel non-selective protein"/>
    <property type="match status" value="1"/>
</dbReference>
<feature type="transmembrane region" description="Helical" evidence="23">
    <location>
        <begin position="1396"/>
        <end position="1419"/>
    </location>
</feature>
<dbReference type="OrthoDB" id="10069766at2759"/>
<evidence type="ECO:0000256" key="12">
    <source>
        <dbReference type="ARBA" id="ARBA00023136"/>
    </source>
</evidence>
<dbReference type="GO" id="GO:0032224">
    <property type="term" value="P:positive regulation of synaptic transmission, cholinergic"/>
    <property type="evidence" value="ECO:0007669"/>
    <property type="project" value="TreeGrafter"/>
</dbReference>
<feature type="transmembrane region" description="Helical" evidence="23">
    <location>
        <begin position="178"/>
        <end position="200"/>
    </location>
</feature>
<keyword evidence="13" id="KW-1015">Disulfide bond</keyword>
<evidence type="ECO:0000256" key="18">
    <source>
        <dbReference type="ARBA" id="ARBA00061650"/>
    </source>
</evidence>
<dbReference type="Pfam" id="PF00520">
    <property type="entry name" value="Ion_trans"/>
    <property type="match status" value="5"/>
</dbReference>
<keyword evidence="2" id="KW-0813">Transport</keyword>
<dbReference type="InterPro" id="IPR027359">
    <property type="entry name" value="Volt_channel_dom_sf"/>
</dbReference>
<feature type="compositionally biased region" description="Basic and acidic residues" evidence="22">
    <location>
        <begin position="1590"/>
        <end position="1605"/>
    </location>
</feature>
<dbReference type="GO" id="GO:0005886">
    <property type="term" value="C:plasma membrane"/>
    <property type="evidence" value="ECO:0007669"/>
    <property type="project" value="UniProtKB-SubCell"/>
</dbReference>
<organism evidence="25">
    <name type="scientific">Notodromas monacha</name>
    <dbReference type="NCBI Taxonomy" id="399045"/>
    <lineage>
        <taxon>Eukaryota</taxon>
        <taxon>Metazoa</taxon>
        <taxon>Ecdysozoa</taxon>
        <taxon>Arthropoda</taxon>
        <taxon>Crustacea</taxon>
        <taxon>Oligostraca</taxon>
        <taxon>Ostracoda</taxon>
        <taxon>Podocopa</taxon>
        <taxon>Podocopida</taxon>
        <taxon>Cypridocopina</taxon>
        <taxon>Cypridoidea</taxon>
        <taxon>Cyprididae</taxon>
        <taxon>Notodromas</taxon>
    </lineage>
</organism>
<keyword evidence="5 23" id="KW-0812">Transmembrane</keyword>
<evidence type="ECO:0000256" key="15">
    <source>
        <dbReference type="ARBA" id="ARBA00023201"/>
    </source>
</evidence>
<comment type="similarity">
    <text evidence="18">Belongs to the NALCN family.</text>
</comment>
<keyword evidence="9" id="KW-0915">Sodium</keyword>
<evidence type="ECO:0000256" key="19">
    <source>
        <dbReference type="ARBA" id="ARBA00074738"/>
    </source>
</evidence>
<evidence type="ECO:0000256" key="17">
    <source>
        <dbReference type="ARBA" id="ARBA00036239"/>
    </source>
</evidence>
<dbReference type="GO" id="GO:0005272">
    <property type="term" value="F:sodium channel activity"/>
    <property type="evidence" value="ECO:0007669"/>
    <property type="project" value="UniProtKB-KW"/>
</dbReference>
<feature type="domain" description="Ion transport" evidence="24">
    <location>
        <begin position="1184"/>
        <end position="1430"/>
    </location>
</feature>
<feature type="transmembrane region" description="Helical" evidence="23">
    <location>
        <begin position="41"/>
        <end position="61"/>
    </location>
</feature>
<evidence type="ECO:0000313" key="25">
    <source>
        <dbReference type="EMBL" id="CAD7274822.1"/>
    </source>
</evidence>
<evidence type="ECO:0000256" key="10">
    <source>
        <dbReference type="ARBA" id="ARBA00023054"/>
    </source>
</evidence>